<dbReference type="EMBL" id="LT984807">
    <property type="protein sequence ID" value="SPD59595.1"/>
    <property type="molecule type" value="Genomic_DNA"/>
</dbReference>
<organism evidence="1 2">
    <name type="scientific">Cupriavidus neocaledonicus</name>
    <dbReference type="NCBI Taxonomy" id="1040979"/>
    <lineage>
        <taxon>Bacteria</taxon>
        <taxon>Pseudomonadati</taxon>
        <taxon>Pseudomonadota</taxon>
        <taxon>Betaproteobacteria</taxon>
        <taxon>Burkholderiales</taxon>
        <taxon>Burkholderiaceae</taxon>
        <taxon>Cupriavidus</taxon>
    </lineage>
</organism>
<geneLocation type="plasmid" evidence="2">
    <name>ii</name>
</geneLocation>
<accession>A0A375HQA1</accession>
<evidence type="ECO:0000313" key="1">
    <source>
        <dbReference type="EMBL" id="SPD59595.1"/>
    </source>
</evidence>
<evidence type="ECO:0000313" key="2">
    <source>
        <dbReference type="Proteomes" id="UP000255168"/>
    </source>
</evidence>
<dbReference type="Proteomes" id="UP000255168">
    <property type="component" value="Plasmid II"/>
</dbReference>
<keyword evidence="1" id="KW-0614">Plasmid</keyword>
<protein>
    <submittedName>
        <fullName evidence="1">Uncharacterized protein</fullName>
    </submittedName>
</protein>
<proteinExistence type="predicted"/>
<reference evidence="1 2" key="1">
    <citation type="submission" date="2018-01" db="EMBL/GenBank/DDBJ databases">
        <authorList>
            <person name="Clerissi C."/>
        </authorList>
    </citation>
    <scope>NUCLEOTIDE SEQUENCE [LARGE SCALE GENOMIC DNA]</scope>
    <source>
        <strain evidence="1">Cupriavidus taiwanensis STM 6160</strain>
        <plasmid evidence="2">ii</plasmid>
    </source>
</reference>
<dbReference type="AlphaFoldDB" id="A0A375HQA1"/>
<sequence length="124" mass="13610">MTQAAAGMTGARFATTSDMLGLLLDLCSWCAGAVPCCGRCRFRSTGLDDIRYVIYQRTASSFPSLRPTFVSALQQSCLDLLANQPNASIHGHLFAFHTDTSLPRQSHGREANSKIYYIQRFTGV</sequence>
<name>A0A375HQA1_9BURK</name>
<gene>
    <name evidence="1" type="ORF">CBM2607_MP20247</name>
</gene>